<dbReference type="InterPro" id="IPR012341">
    <property type="entry name" value="6hp_glycosidase-like_sf"/>
</dbReference>
<dbReference type="AlphaFoldDB" id="A0A1H1U6X3"/>
<proteinExistence type="inferred from homology"/>
<dbReference type="Pfam" id="PF07221">
    <property type="entry name" value="GlcNAc_2-epim"/>
    <property type="match status" value="1"/>
</dbReference>
<organism evidence="4 5">
    <name type="scientific">Mucilaginibacter mallensis</name>
    <dbReference type="NCBI Taxonomy" id="652787"/>
    <lineage>
        <taxon>Bacteria</taxon>
        <taxon>Pseudomonadati</taxon>
        <taxon>Bacteroidota</taxon>
        <taxon>Sphingobacteriia</taxon>
        <taxon>Sphingobacteriales</taxon>
        <taxon>Sphingobacteriaceae</taxon>
        <taxon>Mucilaginibacter</taxon>
    </lineage>
</organism>
<dbReference type="GO" id="GO:0016853">
    <property type="term" value="F:isomerase activity"/>
    <property type="evidence" value="ECO:0007669"/>
    <property type="project" value="UniProtKB-KW"/>
</dbReference>
<keyword evidence="2" id="KW-0413">Isomerase</keyword>
<dbReference type="InterPro" id="IPR010819">
    <property type="entry name" value="AGE/CE"/>
</dbReference>
<evidence type="ECO:0000256" key="2">
    <source>
        <dbReference type="ARBA" id="ARBA00023235"/>
    </source>
</evidence>
<dbReference type="GO" id="GO:0005975">
    <property type="term" value="P:carbohydrate metabolic process"/>
    <property type="evidence" value="ECO:0007669"/>
    <property type="project" value="InterPro"/>
</dbReference>
<dbReference type="Gene3D" id="1.50.10.10">
    <property type="match status" value="1"/>
</dbReference>
<name>A0A1H1U6X3_MUCMA</name>
<evidence type="ECO:0000256" key="1">
    <source>
        <dbReference type="ARBA" id="ARBA00008558"/>
    </source>
</evidence>
<accession>A0A1H1U6X3</accession>
<dbReference type="Proteomes" id="UP000199679">
    <property type="component" value="Chromosome I"/>
</dbReference>
<dbReference type="InterPro" id="IPR008928">
    <property type="entry name" value="6-hairpin_glycosidase_sf"/>
</dbReference>
<protein>
    <submittedName>
        <fullName evidence="4">Mannobiose 2-epimerase</fullName>
    </submittedName>
</protein>
<dbReference type="PANTHER" id="PTHR15108">
    <property type="entry name" value="N-ACYLGLUCOSAMINE-2-EPIMERASE"/>
    <property type="match status" value="1"/>
</dbReference>
<dbReference type="STRING" id="652787.SAMN05216490_1605"/>
<evidence type="ECO:0000256" key="3">
    <source>
        <dbReference type="SAM" id="SignalP"/>
    </source>
</evidence>
<sequence>MPSSIPFAAKAFAVCSIAFSLHAFSQDKATEKKQIAAQMKYSMVNKLLKPWYPASVDNEDGGFLSSFSYDFKPVGNQDKMIVTQARHVWSTSKAAEMFPTITYYKAAATHGFQFLKNVMWDKQYGGFYTFIDKKGNVKKGGFAPKEAYGNSFAIYALSAYYQVSGDTSALNLAIADFMWLEKHSHDPLYKGYYQHMERDGTPIKRNANTPTTAELGYKDQNTSIHLLEAFNELYTVWPNEFLKIRLNEMLLLIRDKIVTPKGYLNLFFHDDWSPVSYRDSSEAVILKHRGLNHVSFGHDVETAYLMLEASHTLGIKNDTLTLRIGKKMLDHALDNGYDKSVGGFYDEGYYFKDKPGITIIADTKNWWAQAEGLNTLLLMDKYYPNDKHQYFNTFKQLWNYVQTYLIDTVHGDWYQGGIDKQPQYKMALKGQIWKGTYHTYRGFMNCIQSLTPDNTSPATPINLTLQHSNKSLLLKWFEAKGSKTFFGYDLYLNGKRVWYTPLTTFTVPANFKGKILKIKAVDMHGNESAFSKPVLI</sequence>
<evidence type="ECO:0000313" key="5">
    <source>
        <dbReference type="Proteomes" id="UP000199679"/>
    </source>
</evidence>
<dbReference type="EMBL" id="LT629740">
    <property type="protein sequence ID" value="SDS68262.1"/>
    <property type="molecule type" value="Genomic_DNA"/>
</dbReference>
<comment type="similarity">
    <text evidence="1">Belongs to the N-acylglucosamine 2-epimerase family.</text>
</comment>
<dbReference type="OrthoDB" id="5141876at2"/>
<feature type="signal peptide" evidence="3">
    <location>
        <begin position="1"/>
        <end position="25"/>
    </location>
</feature>
<dbReference type="SUPFAM" id="SSF48208">
    <property type="entry name" value="Six-hairpin glycosidases"/>
    <property type="match status" value="1"/>
</dbReference>
<gene>
    <name evidence="4" type="ORF">SAMN05216490_1605</name>
</gene>
<dbReference type="RefSeq" id="WP_091371074.1">
    <property type="nucleotide sequence ID" value="NZ_LT629740.1"/>
</dbReference>
<keyword evidence="5" id="KW-1185">Reference proteome</keyword>
<reference evidence="4 5" key="1">
    <citation type="submission" date="2016-10" db="EMBL/GenBank/DDBJ databases">
        <authorList>
            <person name="de Groot N.N."/>
        </authorList>
    </citation>
    <scope>NUCLEOTIDE SEQUENCE [LARGE SCALE GENOMIC DNA]</scope>
    <source>
        <strain evidence="4 5">MP1X4</strain>
    </source>
</reference>
<feature type="chain" id="PRO_5009261867" evidence="3">
    <location>
        <begin position="26"/>
        <end position="536"/>
    </location>
</feature>
<keyword evidence="3" id="KW-0732">Signal</keyword>
<evidence type="ECO:0000313" key="4">
    <source>
        <dbReference type="EMBL" id="SDS68262.1"/>
    </source>
</evidence>